<keyword evidence="3" id="KW-1185">Reference proteome</keyword>
<evidence type="ECO:0000313" key="3">
    <source>
        <dbReference type="Proteomes" id="UP000799640"/>
    </source>
</evidence>
<proteinExistence type="predicted"/>
<gene>
    <name evidence="2" type="ORF">EJ06DRAFT_330530</name>
</gene>
<sequence>MQLPFPIPHRDSLTAPRRRSSTSPKPSPLLDRGSIPSIKLCLPPLPASYPTQHLIPSDPVHPSPTRTIQRDWGYCMWPLRPATPANIEIIGVGLPPYPFARQTAILAFTTNS</sequence>
<accession>A0A6G1I1W3</accession>
<dbReference type="AlphaFoldDB" id="A0A6G1I1W3"/>
<protein>
    <submittedName>
        <fullName evidence="2">Uncharacterized protein</fullName>
    </submittedName>
</protein>
<evidence type="ECO:0000256" key="1">
    <source>
        <dbReference type="SAM" id="MobiDB-lite"/>
    </source>
</evidence>
<reference evidence="2" key="1">
    <citation type="journal article" date="2020" name="Stud. Mycol.">
        <title>101 Dothideomycetes genomes: a test case for predicting lifestyles and emergence of pathogens.</title>
        <authorList>
            <person name="Haridas S."/>
            <person name="Albert R."/>
            <person name="Binder M."/>
            <person name="Bloem J."/>
            <person name="Labutti K."/>
            <person name="Salamov A."/>
            <person name="Andreopoulos B."/>
            <person name="Baker S."/>
            <person name="Barry K."/>
            <person name="Bills G."/>
            <person name="Bluhm B."/>
            <person name="Cannon C."/>
            <person name="Castanera R."/>
            <person name="Culley D."/>
            <person name="Daum C."/>
            <person name="Ezra D."/>
            <person name="Gonzalez J."/>
            <person name="Henrissat B."/>
            <person name="Kuo A."/>
            <person name="Liang C."/>
            <person name="Lipzen A."/>
            <person name="Lutzoni F."/>
            <person name="Magnuson J."/>
            <person name="Mondo S."/>
            <person name="Nolan M."/>
            <person name="Ohm R."/>
            <person name="Pangilinan J."/>
            <person name="Park H.-J."/>
            <person name="Ramirez L."/>
            <person name="Alfaro M."/>
            <person name="Sun H."/>
            <person name="Tritt A."/>
            <person name="Yoshinaga Y."/>
            <person name="Zwiers L.-H."/>
            <person name="Turgeon B."/>
            <person name="Goodwin S."/>
            <person name="Spatafora J."/>
            <person name="Crous P."/>
            <person name="Grigoriev I."/>
        </authorList>
    </citation>
    <scope>NUCLEOTIDE SEQUENCE</scope>
    <source>
        <strain evidence="2">CBS 262.69</strain>
    </source>
</reference>
<organism evidence="2 3">
    <name type="scientific">Trichodelitschia bisporula</name>
    <dbReference type="NCBI Taxonomy" id="703511"/>
    <lineage>
        <taxon>Eukaryota</taxon>
        <taxon>Fungi</taxon>
        <taxon>Dikarya</taxon>
        <taxon>Ascomycota</taxon>
        <taxon>Pezizomycotina</taxon>
        <taxon>Dothideomycetes</taxon>
        <taxon>Dothideomycetes incertae sedis</taxon>
        <taxon>Phaeotrichales</taxon>
        <taxon>Phaeotrichaceae</taxon>
        <taxon>Trichodelitschia</taxon>
    </lineage>
</organism>
<evidence type="ECO:0000313" key="2">
    <source>
        <dbReference type="EMBL" id="KAF2402242.1"/>
    </source>
</evidence>
<dbReference type="EMBL" id="ML996691">
    <property type="protein sequence ID" value="KAF2402242.1"/>
    <property type="molecule type" value="Genomic_DNA"/>
</dbReference>
<dbReference type="Proteomes" id="UP000799640">
    <property type="component" value="Unassembled WGS sequence"/>
</dbReference>
<name>A0A6G1I1W3_9PEZI</name>
<feature type="region of interest" description="Disordered" evidence="1">
    <location>
        <begin position="1"/>
        <end position="35"/>
    </location>
</feature>